<dbReference type="PANTHER" id="PTHR46060">
    <property type="entry name" value="MARINER MOS1 TRANSPOSASE-LIKE PROTEIN"/>
    <property type="match status" value="1"/>
</dbReference>
<dbReference type="OrthoDB" id="5600252at2759"/>
<dbReference type="GO" id="GO:0005634">
    <property type="term" value="C:nucleus"/>
    <property type="evidence" value="ECO:0007669"/>
    <property type="project" value="TreeGrafter"/>
</dbReference>
<dbReference type="GO" id="GO:0000793">
    <property type="term" value="C:condensed chromosome"/>
    <property type="evidence" value="ECO:0007669"/>
    <property type="project" value="TreeGrafter"/>
</dbReference>
<accession>A0A4C1Z553</accession>
<keyword evidence="2" id="KW-1185">Reference proteome</keyword>
<dbReference type="EMBL" id="BGZK01001544">
    <property type="protein sequence ID" value="GBP82049.1"/>
    <property type="molecule type" value="Genomic_DNA"/>
</dbReference>
<gene>
    <name evidence="1" type="ORF">EVAR_32150_1</name>
</gene>
<dbReference type="InterPro" id="IPR036397">
    <property type="entry name" value="RNaseH_sf"/>
</dbReference>
<reference evidence="1 2" key="1">
    <citation type="journal article" date="2019" name="Commun. Biol.">
        <title>The bagworm genome reveals a unique fibroin gene that provides high tensile strength.</title>
        <authorList>
            <person name="Kono N."/>
            <person name="Nakamura H."/>
            <person name="Ohtoshi R."/>
            <person name="Tomita M."/>
            <person name="Numata K."/>
            <person name="Arakawa K."/>
        </authorList>
    </citation>
    <scope>NUCLEOTIDE SEQUENCE [LARGE SCALE GENOMIC DNA]</scope>
</reference>
<dbReference type="GO" id="GO:0044547">
    <property type="term" value="F:DNA topoisomerase binding"/>
    <property type="evidence" value="ECO:0007669"/>
    <property type="project" value="TreeGrafter"/>
</dbReference>
<sequence>MSTLTSALTIVLDDVLRTLEELVSEVRLDQDAEINLPSLSFADDIIIIGDKAHIGSESVNHSLHKRRPGTKQDILACFGGYHCSERRAIVLYKTSLITPHTALLFSKGDVRVEKSVSALTSSITFQVFLLSLDERKHLKQQKAYIQKYKFIINRYGIGWSLVGIPLDLLTLRSHRVTTHLRGLYPSSSSPMPFFYSPHYPLGYHTPILVGSPRISKLDCYKLELEDEIFGPDELTERNLMTHVLICDSLLKRNDRYNRTVFEKITGVAKWITYDKNARKISRSKGKQAPQIIAKSGLTRNKLISCVLCEWKGIVHYELLPPNRTINSDLYCQQLMRSKREVEEKRAEFINRKETTPYFSQVDKLMNLRDMIWCTLQYYIERDVRNLETEVETDVSRFKIRLLKAVGRLLIEAEREHVQGIKRSEEESEIIVDDS</sequence>
<dbReference type="GO" id="GO:0003697">
    <property type="term" value="F:single-stranded DNA binding"/>
    <property type="evidence" value="ECO:0007669"/>
    <property type="project" value="TreeGrafter"/>
</dbReference>
<dbReference type="GO" id="GO:0042800">
    <property type="term" value="F:histone H3K4 methyltransferase activity"/>
    <property type="evidence" value="ECO:0007669"/>
    <property type="project" value="TreeGrafter"/>
</dbReference>
<dbReference type="Gene3D" id="3.30.420.10">
    <property type="entry name" value="Ribonuclease H-like superfamily/Ribonuclease H"/>
    <property type="match status" value="1"/>
</dbReference>
<dbReference type="AlphaFoldDB" id="A0A4C1Z553"/>
<evidence type="ECO:0000313" key="2">
    <source>
        <dbReference type="Proteomes" id="UP000299102"/>
    </source>
</evidence>
<name>A0A4C1Z553_EUMVA</name>
<proteinExistence type="predicted"/>
<dbReference type="GO" id="GO:0006303">
    <property type="term" value="P:double-strand break repair via nonhomologous end joining"/>
    <property type="evidence" value="ECO:0007669"/>
    <property type="project" value="TreeGrafter"/>
</dbReference>
<dbReference type="GO" id="GO:0046975">
    <property type="term" value="F:histone H3K36 methyltransferase activity"/>
    <property type="evidence" value="ECO:0007669"/>
    <property type="project" value="TreeGrafter"/>
</dbReference>
<dbReference type="GO" id="GO:0031297">
    <property type="term" value="P:replication fork processing"/>
    <property type="evidence" value="ECO:0007669"/>
    <property type="project" value="TreeGrafter"/>
</dbReference>
<evidence type="ECO:0000313" key="1">
    <source>
        <dbReference type="EMBL" id="GBP82049.1"/>
    </source>
</evidence>
<dbReference type="GO" id="GO:0015074">
    <property type="term" value="P:DNA integration"/>
    <property type="evidence" value="ECO:0007669"/>
    <property type="project" value="TreeGrafter"/>
</dbReference>
<dbReference type="GO" id="GO:0035861">
    <property type="term" value="C:site of double-strand break"/>
    <property type="evidence" value="ECO:0007669"/>
    <property type="project" value="TreeGrafter"/>
</dbReference>
<dbReference type="PANTHER" id="PTHR46060:SF2">
    <property type="entry name" value="HISTONE-LYSINE N-METHYLTRANSFERASE SETMAR"/>
    <property type="match status" value="1"/>
</dbReference>
<comment type="caution">
    <text evidence="1">The sequence shown here is derived from an EMBL/GenBank/DDBJ whole genome shotgun (WGS) entry which is preliminary data.</text>
</comment>
<protein>
    <submittedName>
        <fullName evidence="1">Mariner Mos1 transposase</fullName>
    </submittedName>
</protein>
<dbReference type="GO" id="GO:0003690">
    <property type="term" value="F:double-stranded DNA binding"/>
    <property type="evidence" value="ECO:0007669"/>
    <property type="project" value="TreeGrafter"/>
</dbReference>
<dbReference type="InterPro" id="IPR052709">
    <property type="entry name" value="Transposase-MT_Hybrid"/>
</dbReference>
<dbReference type="Proteomes" id="UP000299102">
    <property type="component" value="Unassembled WGS sequence"/>
</dbReference>
<dbReference type="InterPro" id="IPR001888">
    <property type="entry name" value="Transposase_1"/>
</dbReference>
<organism evidence="1 2">
    <name type="scientific">Eumeta variegata</name>
    <name type="common">Bagworm moth</name>
    <name type="synonym">Eumeta japonica</name>
    <dbReference type="NCBI Taxonomy" id="151549"/>
    <lineage>
        <taxon>Eukaryota</taxon>
        <taxon>Metazoa</taxon>
        <taxon>Ecdysozoa</taxon>
        <taxon>Arthropoda</taxon>
        <taxon>Hexapoda</taxon>
        <taxon>Insecta</taxon>
        <taxon>Pterygota</taxon>
        <taxon>Neoptera</taxon>
        <taxon>Endopterygota</taxon>
        <taxon>Lepidoptera</taxon>
        <taxon>Glossata</taxon>
        <taxon>Ditrysia</taxon>
        <taxon>Tineoidea</taxon>
        <taxon>Psychidae</taxon>
        <taxon>Oiketicinae</taxon>
        <taxon>Eumeta</taxon>
    </lineage>
</organism>
<dbReference type="GO" id="GO:0000014">
    <property type="term" value="F:single-stranded DNA endodeoxyribonuclease activity"/>
    <property type="evidence" value="ECO:0007669"/>
    <property type="project" value="TreeGrafter"/>
</dbReference>
<dbReference type="GO" id="GO:0044774">
    <property type="term" value="P:mitotic DNA integrity checkpoint signaling"/>
    <property type="evidence" value="ECO:0007669"/>
    <property type="project" value="TreeGrafter"/>
</dbReference>
<dbReference type="GO" id="GO:0000729">
    <property type="term" value="P:DNA double-strand break processing"/>
    <property type="evidence" value="ECO:0007669"/>
    <property type="project" value="TreeGrafter"/>
</dbReference>
<dbReference type="Pfam" id="PF01359">
    <property type="entry name" value="Transposase_1"/>
    <property type="match status" value="1"/>
</dbReference>